<dbReference type="Pfam" id="PF12833">
    <property type="entry name" value="HTH_18"/>
    <property type="match status" value="1"/>
</dbReference>
<dbReference type="InterPro" id="IPR018060">
    <property type="entry name" value="HTH_AraC"/>
</dbReference>
<evidence type="ECO:0000256" key="2">
    <source>
        <dbReference type="ARBA" id="ARBA00023125"/>
    </source>
</evidence>
<evidence type="ECO:0000313" key="5">
    <source>
        <dbReference type="EMBL" id="KGR81788.1"/>
    </source>
</evidence>
<dbReference type="SUPFAM" id="SSF46689">
    <property type="entry name" value="Homeodomain-like"/>
    <property type="match status" value="2"/>
</dbReference>
<dbReference type="Gene3D" id="2.60.120.10">
    <property type="entry name" value="Jelly Rolls"/>
    <property type="match status" value="1"/>
</dbReference>
<dbReference type="RefSeq" id="WP_036158665.1">
    <property type="nucleotide sequence ID" value="NZ_BCVX01000003.1"/>
</dbReference>
<comment type="caution">
    <text evidence="5">The sequence shown here is derived from an EMBL/GenBank/DDBJ whole genome shotgun (WGS) entry which is preliminary data.</text>
</comment>
<sequence length="298" mass="34408">MQIKNFKIDQQHRELTRHKTNLLPLACYKTTIQQNVHGYIPLHWHEEVQFVFVVEGNIRFQVNEQEITVEKGNGLFINSQCLHGAKDGQYRNGIYICLNVLPSFLMMPELFSAYVVPYTQATNLNHIKLDQATSWGKEACAHILSIYELLAKAGEFYEIHVSKHLTTLWLLLISNAKPVTDPVNLKKNKRMKEMLAWIHLHYDEAVTLEEIAKAGLLSKSECCRYFKSILGLSPIQYVNRYRIEKSLSLLQHTALSVTEIAYKVGFNGSSYFIEQFKKSMQTTPKSYQQHVKNGGLEW</sequence>
<evidence type="ECO:0000313" key="6">
    <source>
        <dbReference type="Proteomes" id="UP000030437"/>
    </source>
</evidence>
<dbReference type="Gene3D" id="1.10.10.60">
    <property type="entry name" value="Homeodomain-like"/>
    <property type="match status" value="2"/>
</dbReference>
<dbReference type="Pfam" id="PF07883">
    <property type="entry name" value="Cupin_2"/>
    <property type="match status" value="1"/>
</dbReference>
<accession>A0A0A3IG67</accession>
<dbReference type="GO" id="GO:0003700">
    <property type="term" value="F:DNA-binding transcription factor activity"/>
    <property type="evidence" value="ECO:0007669"/>
    <property type="project" value="InterPro"/>
</dbReference>
<dbReference type="InterPro" id="IPR020449">
    <property type="entry name" value="Tscrpt_reg_AraC-type_HTH"/>
</dbReference>
<proteinExistence type="predicted"/>
<dbReference type="EMBL" id="JPVP01000060">
    <property type="protein sequence ID" value="KGR81788.1"/>
    <property type="molecule type" value="Genomic_DNA"/>
</dbReference>
<organism evidence="5 6">
    <name type="scientific">Lysinibacillus odysseyi 34hs-1 = NBRC 100172</name>
    <dbReference type="NCBI Taxonomy" id="1220589"/>
    <lineage>
        <taxon>Bacteria</taxon>
        <taxon>Bacillati</taxon>
        <taxon>Bacillota</taxon>
        <taxon>Bacilli</taxon>
        <taxon>Bacillales</taxon>
        <taxon>Bacillaceae</taxon>
        <taxon>Lysinibacillus</taxon>
    </lineage>
</organism>
<name>A0A0A3IG67_9BACI</name>
<evidence type="ECO:0000259" key="4">
    <source>
        <dbReference type="PROSITE" id="PS01124"/>
    </source>
</evidence>
<dbReference type="InterPro" id="IPR018062">
    <property type="entry name" value="HTH_AraC-typ_CS"/>
</dbReference>
<dbReference type="SUPFAM" id="SSF51182">
    <property type="entry name" value="RmlC-like cupins"/>
    <property type="match status" value="1"/>
</dbReference>
<dbReference type="PROSITE" id="PS01124">
    <property type="entry name" value="HTH_ARAC_FAMILY_2"/>
    <property type="match status" value="1"/>
</dbReference>
<dbReference type="PANTHER" id="PTHR43280:SF28">
    <property type="entry name" value="HTH-TYPE TRANSCRIPTIONAL ACTIVATOR RHAS"/>
    <property type="match status" value="1"/>
</dbReference>
<dbReference type="PROSITE" id="PS00041">
    <property type="entry name" value="HTH_ARAC_FAMILY_1"/>
    <property type="match status" value="1"/>
</dbReference>
<dbReference type="InterPro" id="IPR011051">
    <property type="entry name" value="RmlC_Cupin_sf"/>
</dbReference>
<dbReference type="AlphaFoldDB" id="A0A0A3IG67"/>
<dbReference type="InterPro" id="IPR009057">
    <property type="entry name" value="Homeodomain-like_sf"/>
</dbReference>
<dbReference type="Proteomes" id="UP000030437">
    <property type="component" value="Unassembled WGS sequence"/>
</dbReference>
<feature type="domain" description="HTH araC/xylS-type" evidence="4">
    <location>
        <begin position="192"/>
        <end position="290"/>
    </location>
</feature>
<reference evidence="5 6" key="1">
    <citation type="submission" date="2014-02" db="EMBL/GenBank/DDBJ databases">
        <title>Draft genome sequence of Lysinibacillus odysseyi NBRC 100172.</title>
        <authorList>
            <person name="Zhang F."/>
            <person name="Wang G."/>
            <person name="Zhang L."/>
        </authorList>
    </citation>
    <scope>NUCLEOTIDE SEQUENCE [LARGE SCALE GENOMIC DNA]</scope>
    <source>
        <strain evidence="5 6">NBRC 100172</strain>
    </source>
</reference>
<keyword evidence="1" id="KW-0805">Transcription regulation</keyword>
<dbReference type="InterPro" id="IPR014710">
    <property type="entry name" value="RmlC-like_jellyroll"/>
</dbReference>
<dbReference type="InterPro" id="IPR013096">
    <property type="entry name" value="Cupin_2"/>
</dbReference>
<dbReference type="STRING" id="1220589.CD32_20880"/>
<dbReference type="PANTHER" id="PTHR43280">
    <property type="entry name" value="ARAC-FAMILY TRANSCRIPTIONAL REGULATOR"/>
    <property type="match status" value="1"/>
</dbReference>
<keyword evidence="3" id="KW-0804">Transcription</keyword>
<dbReference type="OrthoDB" id="9778008at2"/>
<keyword evidence="2" id="KW-0238">DNA-binding</keyword>
<gene>
    <name evidence="5" type="ORF">CD32_20880</name>
</gene>
<keyword evidence="6" id="KW-1185">Reference proteome</keyword>
<dbReference type="eggNOG" id="COG2207">
    <property type="taxonomic scope" value="Bacteria"/>
</dbReference>
<evidence type="ECO:0000256" key="1">
    <source>
        <dbReference type="ARBA" id="ARBA00023015"/>
    </source>
</evidence>
<dbReference type="GO" id="GO:0043565">
    <property type="term" value="F:sequence-specific DNA binding"/>
    <property type="evidence" value="ECO:0007669"/>
    <property type="project" value="InterPro"/>
</dbReference>
<protein>
    <submittedName>
        <fullName evidence="5">Transcriptional regulator</fullName>
    </submittedName>
</protein>
<dbReference type="SMART" id="SM00342">
    <property type="entry name" value="HTH_ARAC"/>
    <property type="match status" value="1"/>
</dbReference>
<evidence type="ECO:0000256" key="3">
    <source>
        <dbReference type="ARBA" id="ARBA00023163"/>
    </source>
</evidence>
<dbReference type="PRINTS" id="PR00032">
    <property type="entry name" value="HTHARAC"/>
</dbReference>